<protein>
    <submittedName>
        <fullName evidence="1">Uncharacterized protein</fullName>
    </submittedName>
</protein>
<evidence type="ECO:0000313" key="1">
    <source>
        <dbReference type="EMBL" id="KKL60471.1"/>
    </source>
</evidence>
<accession>A0A0F9E2W3</accession>
<feature type="non-terminal residue" evidence="1">
    <location>
        <position position="29"/>
    </location>
</feature>
<dbReference type="AlphaFoldDB" id="A0A0F9E2W3"/>
<sequence length="29" mass="3300">MVQEEQALASKVAALERRIKDLERMLTLG</sequence>
<comment type="caution">
    <text evidence="1">The sequence shown here is derived from an EMBL/GenBank/DDBJ whole genome shotgun (WGS) entry which is preliminary data.</text>
</comment>
<dbReference type="EMBL" id="LAZR01029137">
    <property type="protein sequence ID" value="KKL60471.1"/>
    <property type="molecule type" value="Genomic_DNA"/>
</dbReference>
<gene>
    <name evidence="1" type="ORF">LCGC14_2205000</name>
</gene>
<organism evidence="1">
    <name type="scientific">marine sediment metagenome</name>
    <dbReference type="NCBI Taxonomy" id="412755"/>
    <lineage>
        <taxon>unclassified sequences</taxon>
        <taxon>metagenomes</taxon>
        <taxon>ecological metagenomes</taxon>
    </lineage>
</organism>
<name>A0A0F9E2W3_9ZZZZ</name>
<reference evidence="1" key="1">
    <citation type="journal article" date="2015" name="Nature">
        <title>Complex archaea that bridge the gap between prokaryotes and eukaryotes.</title>
        <authorList>
            <person name="Spang A."/>
            <person name="Saw J.H."/>
            <person name="Jorgensen S.L."/>
            <person name="Zaremba-Niedzwiedzka K."/>
            <person name="Martijn J."/>
            <person name="Lind A.E."/>
            <person name="van Eijk R."/>
            <person name="Schleper C."/>
            <person name="Guy L."/>
            <person name="Ettema T.J."/>
        </authorList>
    </citation>
    <scope>NUCLEOTIDE SEQUENCE</scope>
</reference>
<proteinExistence type="predicted"/>